<dbReference type="GO" id="GO:0015940">
    <property type="term" value="P:pantothenate biosynthetic process"/>
    <property type="evidence" value="ECO:0007669"/>
    <property type="project" value="UniProtKB-UniPathway"/>
</dbReference>
<dbReference type="NCBIfam" id="TIGR00745">
    <property type="entry name" value="apbA_panE"/>
    <property type="match status" value="1"/>
</dbReference>
<evidence type="ECO:0000313" key="8">
    <source>
        <dbReference type="Proteomes" id="UP000295636"/>
    </source>
</evidence>
<dbReference type="InterPro" id="IPR051402">
    <property type="entry name" value="KPR-Related"/>
</dbReference>
<dbReference type="OrthoDB" id="9793586at2"/>
<comment type="catalytic activity">
    <reaction evidence="4">
        <text>(R)-pantoate + NADP(+) = 2-dehydropantoate + NADPH + H(+)</text>
        <dbReference type="Rhea" id="RHEA:16233"/>
        <dbReference type="ChEBI" id="CHEBI:11561"/>
        <dbReference type="ChEBI" id="CHEBI:15378"/>
        <dbReference type="ChEBI" id="CHEBI:15980"/>
        <dbReference type="ChEBI" id="CHEBI:57783"/>
        <dbReference type="ChEBI" id="CHEBI:58349"/>
        <dbReference type="EC" id="1.1.1.169"/>
    </reaction>
</comment>
<dbReference type="InterPro" id="IPR013332">
    <property type="entry name" value="KPR_N"/>
</dbReference>
<comment type="function">
    <text evidence="4">Catalyzes the NADPH-dependent reduction of ketopantoate into pantoic acid.</text>
</comment>
<reference evidence="7 8" key="1">
    <citation type="submission" date="2019-03" db="EMBL/GenBank/DDBJ databases">
        <title>This is whole genome sequence of Paenibacillus sp MS74 strain.</title>
        <authorList>
            <person name="Trinh H.N."/>
        </authorList>
    </citation>
    <scope>NUCLEOTIDE SEQUENCE [LARGE SCALE GENOMIC DNA]</scope>
    <source>
        <strain evidence="7 8">MS74</strain>
    </source>
</reference>
<gene>
    <name evidence="7" type="ORF">E1757_06105</name>
</gene>
<dbReference type="RefSeq" id="WP_133225959.1">
    <property type="nucleotide sequence ID" value="NZ_SMRT01000002.1"/>
</dbReference>
<dbReference type="PANTHER" id="PTHR21708">
    <property type="entry name" value="PROBABLE 2-DEHYDROPANTOATE 2-REDUCTASE"/>
    <property type="match status" value="1"/>
</dbReference>
<comment type="pathway">
    <text evidence="4">Cofactor biosynthesis; (R)-pantothenate biosynthesis; (R)-pantoate from 3-methyl-2-oxobutanoate: step 2/2.</text>
</comment>
<protein>
    <recommendedName>
        <fullName evidence="4">2-dehydropantoate 2-reductase</fullName>
        <ecNumber evidence="4">1.1.1.169</ecNumber>
    </recommendedName>
    <alternativeName>
        <fullName evidence="4">Ketopantoate reductase</fullName>
    </alternativeName>
</protein>
<dbReference type="Gene3D" id="1.10.1040.10">
    <property type="entry name" value="N-(1-d-carboxylethyl)-l-norvaline Dehydrogenase, domain 2"/>
    <property type="match status" value="1"/>
</dbReference>
<proteinExistence type="inferred from homology"/>
<dbReference type="AlphaFoldDB" id="A0A4R5KV97"/>
<organism evidence="7 8">
    <name type="scientific">Paenibacillus piri</name>
    <dbReference type="NCBI Taxonomy" id="2547395"/>
    <lineage>
        <taxon>Bacteria</taxon>
        <taxon>Bacillati</taxon>
        <taxon>Bacillota</taxon>
        <taxon>Bacilli</taxon>
        <taxon>Bacillales</taxon>
        <taxon>Paenibacillaceae</taxon>
        <taxon>Paenibacillus</taxon>
    </lineage>
</organism>
<dbReference type="EMBL" id="SMRT01000002">
    <property type="protein sequence ID" value="TDF99422.1"/>
    <property type="molecule type" value="Genomic_DNA"/>
</dbReference>
<dbReference type="FunFam" id="3.40.50.720:FF:000307">
    <property type="entry name" value="2-dehydropantoate 2-reductase"/>
    <property type="match status" value="1"/>
</dbReference>
<comment type="similarity">
    <text evidence="1 4">Belongs to the ketopantoate reductase family.</text>
</comment>
<evidence type="ECO:0000313" key="7">
    <source>
        <dbReference type="EMBL" id="TDF99422.1"/>
    </source>
</evidence>
<name>A0A4R5KV97_9BACL</name>
<sequence length="310" mass="34984">MNFLIVGAGAIGGYFGGRLIESGADVTFLVRENRRNQLEQDGLVIESVHGHFSSRVKTITPDEKCQTFDMILVALKAYHLERTVESLAGYMHERTLILPLLNGYQHYQTFFNQFGQDRVLGGLCFIETTLANGVIVQSSPRHDVVFGGWDGNEDERIRTITESFSKANCNAIVSDHIQADIWQKYIFIASLSGITSLFRSSIGPIVENRHTDKLLRSLIEEICSIAQKKFDFIPEHIAETTYNTSKLLHYTMKSSMLRDMEKGLPTETEHLQGYLLKLADGDPSPILETVYSNLVIYEKNNIAAKMRTEL</sequence>
<keyword evidence="2 4" id="KW-0521">NADP</keyword>
<dbReference type="PANTHER" id="PTHR21708:SF26">
    <property type="entry name" value="2-DEHYDROPANTOATE 2-REDUCTASE"/>
    <property type="match status" value="1"/>
</dbReference>
<evidence type="ECO:0000259" key="6">
    <source>
        <dbReference type="Pfam" id="PF08546"/>
    </source>
</evidence>
<feature type="domain" description="Ketopantoate reductase C-terminal" evidence="6">
    <location>
        <begin position="177"/>
        <end position="294"/>
    </location>
</feature>
<dbReference type="InterPro" id="IPR036291">
    <property type="entry name" value="NAD(P)-bd_dom_sf"/>
</dbReference>
<dbReference type="Pfam" id="PF02558">
    <property type="entry name" value="ApbA"/>
    <property type="match status" value="1"/>
</dbReference>
<dbReference type="SUPFAM" id="SSF51735">
    <property type="entry name" value="NAD(P)-binding Rossmann-fold domains"/>
    <property type="match status" value="1"/>
</dbReference>
<evidence type="ECO:0000256" key="3">
    <source>
        <dbReference type="ARBA" id="ARBA00023002"/>
    </source>
</evidence>
<evidence type="ECO:0000259" key="5">
    <source>
        <dbReference type="Pfam" id="PF02558"/>
    </source>
</evidence>
<evidence type="ECO:0000256" key="1">
    <source>
        <dbReference type="ARBA" id="ARBA00007870"/>
    </source>
</evidence>
<evidence type="ECO:0000256" key="2">
    <source>
        <dbReference type="ARBA" id="ARBA00022857"/>
    </source>
</evidence>
<feature type="domain" description="Ketopantoate reductase N-terminal" evidence="5">
    <location>
        <begin position="4"/>
        <end position="150"/>
    </location>
</feature>
<keyword evidence="3 4" id="KW-0560">Oxidoreductase</keyword>
<dbReference type="EC" id="1.1.1.169" evidence="4"/>
<dbReference type="InterPro" id="IPR008927">
    <property type="entry name" value="6-PGluconate_DH-like_C_sf"/>
</dbReference>
<comment type="caution">
    <text evidence="7">The sequence shown here is derived from an EMBL/GenBank/DDBJ whole genome shotgun (WGS) entry which is preliminary data.</text>
</comment>
<keyword evidence="8" id="KW-1185">Reference proteome</keyword>
<dbReference type="GO" id="GO:0005737">
    <property type="term" value="C:cytoplasm"/>
    <property type="evidence" value="ECO:0007669"/>
    <property type="project" value="TreeGrafter"/>
</dbReference>
<keyword evidence="4" id="KW-0566">Pantothenate biosynthesis</keyword>
<dbReference type="InterPro" id="IPR013328">
    <property type="entry name" value="6PGD_dom2"/>
</dbReference>
<dbReference type="Proteomes" id="UP000295636">
    <property type="component" value="Unassembled WGS sequence"/>
</dbReference>
<dbReference type="InterPro" id="IPR003710">
    <property type="entry name" value="ApbA"/>
</dbReference>
<dbReference type="GO" id="GO:0008677">
    <property type="term" value="F:2-dehydropantoate 2-reductase activity"/>
    <property type="evidence" value="ECO:0007669"/>
    <property type="project" value="UniProtKB-EC"/>
</dbReference>
<dbReference type="Gene3D" id="3.40.50.720">
    <property type="entry name" value="NAD(P)-binding Rossmann-like Domain"/>
    <property type="match status" value="1"/>
</dbReference>
<dbReference type="FunFam" id="1.10.1040.10:FF:000017">
    <property type="entry name" value="2-dehydropantoate 2-reductase"/>
    <property type="match status" value="1"/>
</dbReference>
<dbReference type="UniPathway" id="UPA00028">
    <property type="reaction ID" value="UER00004"/>
</dbReference>
<evidence type="ECO:0000256" key="4">
    <source>
        <dbReference type="RuleBase" id="RU362068"/>
    </source>
</evidence>
<dbReference type="Pfam" id="PF08546">
    <property type="entry name" value="ApbA_C"/>
    <property type="match status" value="1"/>
</dbReference>
<dbReference type="InterPro" id="IPR013752">
    <property type="entry name" value="KPA_reductase"/>
</dbReference>
<dbReference type="SUPFAM" id="SSF48179">
    <property type="entry name" value="6-phosphogluconate dehydrogenase C-terminal domain-like"/>
    <property type="match status" value="1"/>
</dbReference>
<accession>A0A4R5KV97</accession>